<evidence type="ECO:0000313" key="2">
    <source>
        <dbReference type="Proteomes" id="UP000075920"/>
    </source>
</evidence>
<name>A0A182WNR8_9DIPT</name>
<dbReference type="Proteomes" id="UP000075920">
    <property type="component" value="Unassembled WGS sequence"/>
</dbReference>
<organism evidence="1 2">
    <name type="scientific">Anopheles minimus</name>
    <dbReference type="NCBI Taxonomy" id="112268"/>
    <lineage>
        <taxon>Eukaryota</taxon>
        <taxon>Metazoa</taxon>
        <taxon>Ecdysozoa</taxon>
        <taxon>Arthropoda</taxon>
        <taxon>Hexapoda</taxon>
        <taxon>Insecta</taxon>
        <taxon>Pterygota</taxon>
        <taxon>Neoptera</taxon>
        <taxon>Endopterygota</taxon>
        <taxon>Diptera</taxon>
        <taxon>Nematocera</taxon>
        <taxon>Culicoidea</taxon>
        <taxon>Culicidae</taxon>
        <taxon>Anophelinae</taxon>
        <taxon>Anopheles</taxon>
    </lineage>
</organism>
<sequence length="46" mass="5453">FIDQRTDKKSTLIATVRVLPQDFNFGNKVVEEGNHIVQQDDYCWRK</sequence>
<evidence type="ECO:0000313" key="1">
    <source>
        <dbReference type="EnsemblMetazoa" id="AMIN014345-PA"/>
    </source>
</evidence>
<reference evidence="2" key="1">
    <citation type="submission" date="2013-03" db="EMBL/GenBank/DDBJ databases">
        <title>The Genome Sequence of Anopheles minimus MINIMUS1.</title>
        <authorList>
            <consortium name="The Broad Institute Genomics Platform"/>
            <person name="Neafsey D.E."/>
            <person name="Walton C."/>
            <person name="Walker B."/>
            <person name="Young S.K."/>
            <person name="Zeng Q."/>
            <person name="Gargeya S."/>
            <person name="Fitzgerald M."/>
            <person name="Haas B."/>
            <person name="Abouelleil A."/>
            <person name="Allen A.W."/>
            <person name="Alvarado L."/>
            <person name="Arachchi H.M."/>
            <person name="Berlin A.M."/>
            <person name="Chapman S.B."/>
            <person name="Gainer-Dewar J."/>
            <person name="Goldberg J."/>
            <person name="Griggs A."/>
            <person name="Gujja S."/>
            <person name="Hansen M."/>
            <person name="Howarth C."/>
            <person name="Imamovic A."/>
            <person name="Ireland A."/>
            <person name="Larimer J."/>
            <person name="McCowan C."/>
            <person name="Murphy C."/>
            <person name="Pearson M."/>
            <person name="Poon T.W."/>
            <person name="Priest M."/>
            <person name="Roberts A."/>
            <person name="Saif S."/>
            <person name="Shea T."/>
            <person name="Sisk P."/>
            <person name="Sykes S."/>
            <person name="Wortman J."/>
            <person name="Nusbaum C."/>
            <person name="Birren B."/>
        </authorList>
    </citation>
    <scope>NUCLEOTIDE SEQUENCE [LARGE SCALE GENOMIC DNA]</scope>
    <source>
        <strain evidence="2">MINIMUS1</strain>
    </source>
</reference>
<protein>
    <submittedName>
        <fullName evidence="1">Uncharacterized protein</fullName>
    </submittedName>
</protein>
<reference evidence="1" key="2">
    <citation type="submission" date="2020-05" db="UniProtKB">
        <authorList>
            <consortium name="EnsemblMetazoa"/>
        </authorList>
    </citation>
    <scope>IDENTIFICATION</scope>
    <source>
        <strain evidence="1">MINIMUS1</strain>
    </source>
</reference>
<keyword evidence="2" id="KW-1185">Reference proteome</keyword>
<dbReference type="VEuPathDB" id="VectorBase:AMIN014345"/>
<accession>A0A182WNR8</accession>
<proteinExistence type="predicted"/>
<dbReference type="AlphaFoldDB" id="A0A182WNR8"/>
<dbReference type="EnsemblMetazoa" id="AMIN014345-RA">
    <property type="protein sequence ID" value="AMIN014345-PA"/>
    <property type="gene ID" value="AMIN014345"/>
</dbReference>